<keyword evidence="1" id="KW-0040">ANK repeat</keyword>
<accession>A0A0F4GYV2</accession>
<evidence type="ECO:0000259" key="3">
    <source>
        <dbReference type="Pfam" id="PF06985"/>
    </source>
</evidence>
<protein>
    <recommendedName>
        <fullName evidence="3">Heterokaryon incompatibility domain-containing protein</fullName>
    </recommendedName>
</protein>
<dbReference type="STRING" id="1047168.A0A0F4GYV2"/>
<evidence type="ECO:0000313" key="4">
    <source>
        <dbReference type="EMBL" id="KJY02218.1"/>
    </source>
</evidence>
<dbReference type="InterPro" id="IPR002110">
    <property type="entry name" value="Ankyrin_rpt"/>
</dbReference>
<dbReference type="PROSITE" id="PS50297">
    <property type="entry name" value="ANK_REP_REGION"/>
    <property type="match status" value="1"/>
</dbReference>
<dbReference type="Pfam" id="PF06985">
    <property type="entry name" value="HET"/>
    <property type="match status" value="1"/>
</dbReference>
<feature type="region of interest" description="Disordered" evidence="2">
    <location>
        <begin position="1"/>
        <end position="36"/>
    </location>
</feature>
<reference evidence="4 5" key="1">
    <citation type="submission" date="2015-03" db="EMBL/GenBank/DDBJ databases">
        <title>RNA-seq based gene annotation and comparative genomics of four Zymoseptoria species reveal species-specific pathogenicity related genes and transposable element activity.</title>
        <authorList>
            <person name="Grandaubert J."/>
            <person name="Bhattacharyya A."/>
            <person name="Stukenbrock E.H."/>
        </authorList>
    </citation>
    <scope>NUCLEOTIDE SEQUENCE [LARGE SCALE GENOMIC DNA]</scope>
    <source>
        <strain evidence="4 5">Zb18110</strain>
    </source>
</reference>
<dbReference type="PANTHER" id="PTHR24148:SF73">
    <property type="entry name" value="HET DOMAIN PROTEIN (AFU_ORTHOLOGUE AFUA_8G01020)"/>
    <property type="match status" value="1"/>
</dbReference>
<dbReference type="PROSITE" id="PS50088">
    <property type="entry name" value="ANK_REPEAT"/>
    <property type="match status" value="1"/>
</dbReference>
<evidence type="ECO:0000313" key="5">
    <source>
        <dbReference type="Proteomes" id="UP000033647"/>
    </source>
</evidence>
<dbReference type="PANTHER" id="PTHR24148">
    <property type="entry name" value="ANKYRIN REPEAT DOMAIN-CONTAINING PROTEIN 39 HOMOLOG-RELATED"/>
    <property type="match status" value="1"/>
</dbReference>
<feature type="repeat" description="ANK" evidence="1">
    <location>
        <begin position="410"/>
        <end position="442"/>
    </location>
</feature>
<feature type="compositionally biased region" description="Polar residues" evidence="2">
    <location>
        <begin position="438"/>
        <end position="451"/>
    </location>
</feature>
<keyword evidence="5" id="KW-1185">Reference proteome</keyword>
<dbReference type="InterPro" id="IPR010730">
    <property type="entry name" value="HET"/>
</dbReference>
<evidence type="ECO:0000256" key="2">
    <source>
        <dbReference type="SAM" id="MobiDB-lite"/>
    </source>
</evidence>
<feature type="compositionally biased region" description="Polar residues" evidence="2">
    <location>
        <begin position="27"/>
        <end position="36"/>
    </location>
</feature>
<name>A0A0F4GYV2_9PEZI</name>
<gene>
    <name evidence="4" type="ORF">TI39_contig77g00002</name>
</gene>
<dbReference type="InterPro" id="IPR052895">
    <property type="entry name" value="HetReg/Transcr_Mod"/>
</dbReference>
<dbReference type="Gene3D" id="1.25.40.20">
    <property type="entry name" value="Ankyrin repeat-containing domain"/>
    <property type="match status" value="1"/>
</dbReference>
<comment type="caution">
    <text evidence="4">The sequence shown here is derived from an EMBL/GenBank/DDBJ whole genome shotgun (WGS) entry which is preliminary data.</text>
</comment>
<evidence type="ECO:0000256" key="1">
    <source>
        <dbReference type="PROSITE-ProRule" id="PRU00023"/>
    </source>
</evidence>
<dbReference type="SUPFAM" id="SSF48403">
    <property type="entry name" value="Ankyrin repeat"/>
    <property type="match status" value="1"/>
</dbReference>
<dbReference type="EMBL" id="LAFY01000074">
    <property type="protein sequence ID" value="KJY02218.1"/>
    <property type="molecule type" value="Genomic_DNA"/>
</dbReference>
<dbReference type="SMART" id="SM00248">
    <property type="entry name" value="ANK"/>
    <property type="match status" value="2"/>
</dbReference>
<organism evidence="4 5">
    <name type="scientific">Zymoseptoria brevis</name>
    <dbReference type="NCBI Taxonomy" id="1047168"/>
    <lineage>
        <taxon>Eukaryota</taxon>
        <taxon>Fungi</taxon>
        <taxon>Dikarya</taxon>
        <taxon>Ascomycota</taxon>
        <taxon>Pezizomycotina</taxon>
        <taxon>Dothideomycetes</taxon>
        <taxon>Dothideomycetidae</taxon>
        <taxon>Mycosphaerellales</taxon>
        <taxon>Mycosphaerellaceae</taxon>
        <taxon>Zymoseptoria</taxon>
    </lineage>
</organism>
<dbReference type="OrthoDB" id="3650563at2759"/>
<dbReference type="Pfam" id="PF12796">
    <property type="entry name" value="Ank_2"/>
    <property type="match status" value="1"/>
</dbReference>
<feature type="compositionally biased region" description="Basic and acidic residues" evidence="2">
    <location>
        <begin position="1"/>
        <end position="11"/>
    </location>
</feature>
<feature type="region of interest" description="Disordered" evidence="2">
    <location>
        <begin position="436"/>
        <end position="458"/>
    </location>
</feature>
<sequence>MPPDDAAKSDDDSASQSSLDFFETDDSNMNFDSANSRTDPSTWAVYKDLVILDADSNESAAPWTRLLRIEAGGQDQPIRGKLLKHQLWEDRKYYALSWSWGHHPRSRTIYINAAQIPFAVSEHLWTALDKLRGKYSSTTVWIDAICIDQEDFVERAAQVGIMAQIYNGATKVMVRGYVGRENGDLSANLELLRMPFEAWTTGTERNRHLMPLVERLQQTSGRECKDPRDRIYALLGLIDEAEARLIKADYQKSYADVLLDVAQALDHHPYSSTKGRESALDELIEKEDLISSVLKRRAWLRQRNVPLAAISMEQHRSISQDIQRVGTDASFVRVVKMLFESYPRTSARKMLWAAWEYSGIVGLFDLWPEHDVQAHLQKALYLAADGNQAVIAGQLLKCGADPNGVTITSDRKTPLWAASKDGSLEVAKLLLEHGADANGTSAPDENSTASRPRSDIGI</sequence>
<dbReference type="InterPro" id="IPR036770">
    <property type="entry name" value="Ankyrin_rpt-contain_sf"/>
</dbReference>
<dbReference type="AlphaFoldDB" id="A0A0F4GYV2"/>
<proteinExistence type="predicted"/>
<feature type="domain" description="Heterokaryon incompatibility" evidence="3">
    <location>
        <begin position="93"/>
        <end position="183"/>
    </location>
</feature>
<dbReference type="Proteomes" id="UP000033647">
    <property type="component" value="Unassembled WGS sequence"/>
</dbReference>